<dbReference type="Proteomes" id="UP001234297">
    <property type="component" value="Chromosome 10"/>
</dbReference>
<comment type="caution">
    <text evidence="1">The sequence shown here is derived from an EMBL/GenBank/DDBJ whole genome shotgun (WGS) entry which is preliminary data.</text>
</comment>
<accession>A0ACC2KQC4</accession>
<proteinExistence type="predicted"/>
<evidence type="ECO:0000313" key="1">
    <source>
        <dbReference type="EMBL" id="KAJ8623381.1"/>
    </source>
</evidence>
<organism evidence="1 2">
    <name type="scientific">Persea americana</name>
    <name type="common">Avocado</name>
    <dbReference type="NCBI Taxonomy" id="3435"/>
    <lineage>
        <taxon>Eukaryota</taxon>
        <taxon>Viridiplantae</taxon>
        <taxon>Streptophyta</taxon>
        <taxon>Embryophyta</taxon>
        <taxon>Tracheophyta</taxon>
        <taxon>Spermatophyta</taxon>
        <taxon>Magnoliopsida</taxon>
        <taxon>Magnoliidae</taxon>
        <taxon>Laurales</taxon>
        <taxon>Lauraceae</taxon>
        <taxon>Persea</taxon>
    </lineage>
</organism>
<dbReference type="EMBL" id="CM056818">
    <property type="protein sequence ID" value="KAJ8623381.1"/>
    <property type="molecule type" value="Genomic_DNA"/>
</dbReference>
<keyword evidence="2" id="KW-1185">Reference proteome</keyword>
<name>A0ACC2KQC4_PERAE</name>
<protein>
    <submittedName>
        <fullName evidence="1">Uncharacterized protein</fullName>
    </submittedName>
</protein>
<reference evidence="1 2" key="1">
    <citation type="journal article" date="2022" name="Hortic Res">
        <title>A haplotype resolved chromosomal level avocado genome allows analysis of novel avocado genes.</title>
        <authorList>
            <person name="Nath O."/>
            <person name="Fletcher S.J."/>
            <person name="Hayward A."/>
            <person name="Shaw L.M."/>
            <person name="Masouleh A.K."/>
            <person name="Furtado A."/>
            <person name="Henry R.J."/>
            <person name="Mitter N."/>
        </authorList>
    </citation>
    <scope>NUCLEOTIDE SEQUENCE [LARGE SCALE GENOMIC DNA]</scope>
    <source>
        <strain evidence="2">cv. Hass</strain>
    </source>
</reference>
<gene>
    <name evidence="1" type="ORF">MRB53_031910</name>
</gene>
<sequence length="597" mass="67097">MAARGELELEEGAPSTGAATGSSESCVAVVVKKRLENLKLEKDIRQEEYSIFKVPSNLKAVGGIAYIPQMVSIGPYHYGRPQLKHMQMNKFLSLHQFLDRTKANVDCCIKTMARLEHRARSCYSGLADGKQLTSYEFVEMMLLDGCFILELLFSTSDETRKRDTDIVVRAAIPCIQRDLLMLENQIPLFVLEHLLAFLGEKSAITTVTKLGLDFFKPPILGRNLEDDDVAEIEKANNLHLLHIILRSLLPSQSSNLPCISTDESKSRVMTHPVSMLRDYGVRFKKNNNSKYITDIVFDKGCLQIPRLVIDDSTRTILLNLMAFEQCCYWQCSNAATTFVSFMDDLINEPRDVMHLHRKDIIVHSLGSEKAVAEMFNQELSDMTAIKADDILSTLQSLDLIKYRKGQHVICADPKFLDRHLKAAGRGGLEAFMTHRAQSLAGFSGSSSSSKELDIVDDRMTAVVLSEEYAKLDGAAARRLSHLSAIPLIPRINSYIPNLSDAGQDHQRLLQRDNERNSWAPRQNALGWHVSFLKSLAEFSQIPIVATNQVRAQSDNRAFCYPFQGVVMWMHCVSISGELMRHVSFCAAQISDDVIVFF</sequence>
<evidence type="ECO:0000313" key="2">
    <source>
        <dbReference type="Proteomes" id="UP001234297"/>
    </source>
</evidence>